<keyword evidence="2" id="KW-1185">Reference proteome</keyword>
<evidence type="ECO:0000313" key="2">
    <source>
        <dbReference type="Proteomes" id="UP000223025"/>
    </source>
</evidence>
<dbReference type="RefSeq" id="YP_009612000.1">
    <property type="nucleotide sequence ID" value="NC_042013.1"/>
</dbReference>
<dbReference type="Proteomes" id="UP000223025">
    <property type="component" value="Segment"/>
</dbReference>
<dbReference type="GeneID" id="40088338"/>
<proteinExistence type="predicted"/>
<protein>
    <submittedName>
        <fullName evidence="1">Uncharacterized protein</fullName>
    </submittedName>
</protein>
<organism evidence="1 2">
    <name type="scientific">Agrobacterium phage Atu_ph07</name>
    <dbReference type="NCBI Taxonomy" id="2024264"/>
    <lineage>
        <taxon>Viruses</taxon>
        <taxon>Duplodnaviria</taxon>
        <taxon>Heunggongvirae</taxon>
        <taxon>Uroviricota</taxon>
        <taxon>Caudoviricetes</taxon>
        <taxon>Polybotosvirus</taxon>
        <taxon>Polybotosvirus Atuph07</taxon>
    </lineage>
</organism>
<name>A0A2L0UZX6_9CAUD</name>
<accession>A0A2L0UZX6</accession>
<reference evidence="1 2" key="1">
    <citation type="submission" date="2017-06" db="EMBL/GenBank/DDBJ databases">
        <authorList>
            <person name="Kim H.J."/>
            <person name="Triplett B.A."/>
        </authorList>
    </citation>
    <scope>NUCLEOTIDE SEQUENCE [LARGE SCALE GENOMIC DNA]</scope>
</reference>
<sequence length="93" mass="11099">MTDKEYTKDVLNFMHKMITDDYKVAYFRESWVLYGGNYVRSIILTDIIPFVDFYPFMMDINIALTTKRELVVFTDNAGYTIDEFVEILFPKEK</sequence>
<dbReference type="KEGG" id="vg:40088338"/>
<dbReference type="EMBL" id="MF403008">
    <property type="protein sequence ID" value="AUZ95094.1"/>
    <property type="molecule type" value="Genomic_DNA"/>
</dbReference>
<evidence type="ECO:0000313" key="1">
    <source>
        <dbReference type="EMBL" id="AUZ95094.1"/>
    </source>
</evidence>